<evidence type="ECO:0000256" key="7">
    <source>
        <dbReference type="SAM" id="Phobius"/>
    </source>
</evidence>
<evidence type="ECO:0000259" key="9">
    <source>
        <dbReference type="SMART" id="SM01190"/>
    </source>
</evidence>
<sequence length="253" mass="28145">MNTMQGIMRDLRMVMSPFLLVLVVAISTPASAARFLLQNTQPICFVEEVGEDTRFLTGVYTRSDSLPYPPTVKMTIKSPSGSVTWEGKVVAGTNSFSAPVSAGSIGKYQICVSVSTWGFRASDDGSSVVMDVNIDQKTAVISKTEVPMLKRQNVGGMEVFTFRDFGGQQKDILRPPEYFKRVEGALSKLLMQVKDVSSGIDHNIERFSRMFTTSENTHKRIWAFGVLTVVVTIATIWLQFRLLKSTLREKKLV</sequence>
<dbReference type="RefSeq" id="XP_067081239.1">
    <property type="nucleotide sequence ID" value="XM_067225138.1"/>
</dbReference>
<keyword evidence="11" id="KW-1185">Reference proteome</keyword>
<keyword evidence="5 7" id="KW-1133">Transmembrane helix</keyword>
<dbReference type="GO" id="GO:0016020">
    <property type="term" value="C:membrane"/>
    <property type="evidence" value="ECO:0007669"/>
    <property type="project" value="UniProtKB-SubCell"/>
</dbReference>
<feature type="signal peptide" evidence="8">
    <location>
        <begin position="1"/>
        <end position="32"/>
    </location>
</feature>
<accession>A0A1G4IEA9</accession>
<proteinExistence type="inferred from homology"/>
<keyword evidence="4 8" id="KW-0732">Signal</keyword>
<dbReference type="EMBL" id="CZPT02001439">
    <property type="protein sequence ID" value="SCU70424.1"/>
    <property type="molecule type" value="Genomic_DNA"/>
</dbReference>
<dbReference type="SMART" id="SM01190">
    <property type="entry name" value="EMP24_GP25L"/>
    <property type="match status" value="1"/>
</dbReference>
<feature type="transmembrane region" description="Helical" evidence="7">
    <location>
        <begin position="221"/>
        <end position="240"/>
    </location>
</feature>
<comment type="similarity">
    <text evidence="2">Belongs to the EMP24/GP25L family.</text>
</comment>
<evidence type="ECO:0000256" key="8">
    <source>
        <dbReference type="SAM" id="SignalP"/>
    </source>
</evidence>
<evidence type="ECO:0000313" key="11">
    <source>
        <dbReference type="Proteomes" id="UP000195570"/>
    </source>
</evidence>
<dbReference type="Pfam" id="PF01105">
    <property type="entry name" value="EMP24_GP25L"/>
    <property type="match status" value="1"/>
</dbReference>
<evidence type="ECO:0000256" key="6">
    <source>
        <dbReference type="ARBA" id="ARBA00023136"/>
    </source>
</evidence>
<evidence type="ECO:0000256" key="2">
    <source>
        <dbReference type="ARBA" id="ARBA00007104"/>
    </source>
</evidence>
<gene>
    <name evidence="10" type="ORF">TEOVI_000199700</name>
</gene>
<evidence type="ECO:0000256" key="3">
    <source>
        <dbReference type="ARBA" id="ARBA00022692"/>
    </source>
</evidence>
<protein>
    <submittedName>
        <fullName evidence="10">Transmembrane emp24 domain-containing protein</fullName>
    </submittedName>
</protein>
<comment type="subcellular location">
    <subcellularLocation>
        <location evidence="1">Membrane</location>
        <topology evidence="1">Single-pass type I membrane protein</topology>
    </subcellularLocation>
</comment>
<name>A0A1G4IEA9_TRYEQ</name>
<comment type="caution">
    <text evidence="10">The sequence shown here is derived from an EMBL/GenBank/DDBJ whole genome shotgun (WGS) entry which is preliminary data.</text>
</comment>
<feature type="chain" id="PRO_5009235454" evidence="8">
    <location>
        <begin position="33"/>
        <end position="253"/>
    </location>
</feature>
<dbReference type="InterPro" id="IPR009038">
    <property type="entry name" value="GOLD_dom"/>
</dbReference>
<evidence type="ECO:0000313" key="10">
    <source>
        <dbReference type="EMBL" id="SCU70424.1"/>
    </source>
</evidence>
<keyword evidence="6 7" id="KW-0472">Membrane</keyword>
<evidence type="ECO:0000256" key="5">
    <source>
        <dbReference type="ARBA" id="ARBA00022989"/>
    </source>
</evidence>
<dbReference type="PANTHER" id="PTHR22811">
    <property type="entry name" value="TRANSMEMBRANE EMP24 DOMAIN-CONTAINING PROTEIN"/>
    <property type="match status" value="1"/>
</dbReference>
<dbReference type="VEuPathDB" id="TriTrypDB:TEOVI_000199700"/>
<organism evidence="10 11">
    <name type="scientific">Trypanosoma equiperdum</name>
    <dbReference type="NCBI Taxonomy" id="5694"/>
    <lineage>
        <taxon>Eukaryota</taxon>
        <taxon>Discoba</taxon>
        <taxon>Euglenozoa</taxon>
        <taxon>Kinetoplastea</taxon>
        <taxon>Metakinetoplastina</taxon>
        <taxon>Trypanosomatida</taxon>
        <taxon>Trypanosomatidae</taxon>
        <taxon>Trypanosoma</taxon>
    </lineage>
</organism>
<evidence type="ECO:0000256" key="1">
    <source>
        <dbReference type="ARBA" id="ARBA00004479"/>
    </source>
</evidence>
<dbReference type="GeneID" id="92375937"/>
<dbReference type="AlphaFoldDB" id="A0A1G4IEA9"/>
<keyword evidence="3 7" id="KW-0812">Transmembrane</keyword>
<evidence type="ECO:0000256" key="4">
    <source>
        <dbReference type="ARBA" id="ARBA00022729"/>
    </source>
</evidence>
<dbReference type="Proteomes" id="UP000195570">
    <property type="component" value="Unassembled WGS sequence"/>
</dbReference>
<dbReference type="InterPro" id="IPR015720">
    <property type="entry name" value="Emp24-like"/>
</dbReference>
<feature type="domain" description="GOLD" evidence="9">
    <location>
        <begin position="32"/>
        <end position="248"/>
    </location>
</feature>
<reference evidence="10" key="1">
    <citation type="submission" date="2016-09" db="EMBL/GenBank/DDBJ databases">
        <authorList>
            <person name="Hebert L."/>
            <person name="Moumen B."/>
        </authorList>
    </citation>
    <scope>NUCLEOTIDE SEQUENCE [LARGE SCALE GENOMIC DNA]</scope>
    <source>
        <strain evidence="10">OVI</strain>
    </source>
</reference>